<evidence type="ECO:0000259" key="1">
    <source>
        <dbReference type="Pfam" id="PF13338"/>
    </source>
</evidence>
<proteinExistence type="predicted"/>
<organism evidence="2 3">
    <name type="scientific">Jiangella alkaliphila</name>
    <dbReference type="NCBI Taxonomy" id="419479"/>
    <lineage>
        <taxon>Bacteria</taxon>
        <taxon>Bacillati</taxon>
        <taxon>Actinomycetota</taxon>
        <taxon>Actinomycetes</taxon>
        <taxon>Jiangellales</taxon>
        <taxon>Jiangellaceae</taxon>
        <taxon>Jiangella</taxon>
    </lineage>
</organism>
<accession>A0A1H2K8L1</accession>
<gene>
    <name evidence="2" type="ORF">SAMN04488563_3554</name>
</gene>
<evidence type="ECO:0000313" key="3">
    <source>
        <dbReference type="Proteomes" id="UP000182977"/>
    </source>
</evidence>
<dbReference type="OrthoDB" id="3356078at2"/>
<dbReference type="Pfam" id="PF13338">
    <property type="entry name" value="AbiEi_4"/>
    <property type="match status" value="1"/>
</dbReference>
<keyword evidence="3" id="KW-1185">Reference proteome</keyword>
<dbReference type="EMBL" id="LT629791">
    <property type="protein sequence ID" value="SDU65060.1"/>
    <property type="molecule type" value="Genomic_DNA"/>
</dbReference>
<dbReference type="AlphaFoldDB" id="A0A1H2K8L1"/>
<dbReference type="Proteomes" id="UP000182977">
    <property type="component" value="Chromosome I"/>
</dbReference>
<dbReference type="RefSeq" id="WP_046770665.1">
    <property type="nucleotide sequence ID" value="NZ_LBMC01000023.1"/>
</dbReference>
<dbReference type="InterPro" id="IPR025159">
    <property type="entry name" value="AbiEi_N"/>
</dbReference>
<name>A0A1H2K8L1_9ACTN</name>
<evidence type="ECO:0000313" key="2">
    <source>
        <dbReference type="EMBL" id="SDU65060.1"/>
    </source>
</evidence>
<protein>
    <submittedName>
        <fullName evidence="2">Transcriptional regulator, predicted component of viral defense system</fullName>
    </submittedName>
</protein>
<feature type="domain" description="AbiEi antitoxin N-terminal" evidence="1">
    <location>
        <begin position="12"/>
        <end position="54"/>
    </location>
</feature>
<reference evidence="3" key="1">
    <citation type="submission" date="2016-10" db="EMBL/GenBank/DDBJ databases">
        <authorList>
            <person name="Varghese N."/>
            <person name="Submissions S."/>
        </authorList>
    </citation>
    <scope>NUCLEOTIDE SEQUENCE [LARGE SCALE GENOMIC DNA]</scope>
    <source>
        <strain evidence="3">DSM 45079</strain>
    </source>
</reference>
<dbReference type="STRING" id="419479.SAMN04488563_3554"/>
<sequence length="218" mass="23047">MADSTLARLGSIAERRWGLVTTAQAGEAGVSRKQLARMASAGAIERVAQGVYRMAGAPPQDHEAIYATWLALRGATAPRSEAGVAPIVAAGATAAVVHGLGDFLLDGFDFIVPSRKGTRLPGVRLRIRHLTNEEVVPVDGLPTLTVERTIADLVDIGTDLSMVAAAVRDATSADKLVSRHRLESYLSPLAARRKSDARSLADGLFDLAGVRSEGWERG</sequence>